<name>A0A1S8TVK3_9CLOT</name>
<dbReference type="RefSeq" id="WP_077846198.1">
    <property type="nucleotide sequence ID" value="NZ_LZZM01000053.1"/>
</dbReference>
<organism evidence="1 2">
    <name type="scientific">Clostridium puniceum</name>
    <dbReference type="NCBI Taxonomy" id="29367"/>
    <lineage>
        <taxon>Bacteria</taxon>
        <taxon>Bacillati</taxon>
        <taxon>Bacillota</taxon>
        <taxon>Clostridia</taxon>
        <taxon>Eubacteriales</taxon>
        <taxon>Clostridiaceae</taxon>
        <taxon>Clostridium</taxon>
    </lineage>
</organism>
<sequence>MQEFEEFCGGKGISKDYDAIKKFNEDYGYEFILRFADIYNDSINEIKTIKKAIDGLENWKKKSWFKLHETQYEINFFGCDRARDENPLIKVTLPKAKQMLKESLIRYKALNSIFLNMKRVFGKDDDKYLEEYLNVEE</sequence>
<keyword evidence="2" id="KW-1185">Reference proteome</keyword>
<reference evidence="1 2" key="1">
    <citation type="submission" date="2016-05" db="EMBL/GenBank/DDBJ databases">
        <title>Microbial solvent formation.</title>
        <authorList>
            <person name="Poehlein A."/>
            <person name="Montoya Solano J.D."/>
            <person name="Flitsch S."/>
            <person name="Krabben P."/>
            <person name="Duerre P."/>
            <person name="Daniel R."/>
        </authorList>
    </citation>
    <scope>NUCLEOTIDE SEQUENCE [LARGE SCALE GENOMIC DNA]</scope>
    <source>
        <strain evidence="1 2">DSM 2619</strain>
    </source>
</reference>
<dbReference type="OrthoDB" id="9922362at2"/>
<protein>
    <submittedName>
        <fullName evidence="1">Uncharacterized protein</fullName>
    </submittedName>
</protein>
<evidence type="ECO:0000313" key="1">
    <source>
        <dbReference type="EMBL" id="OOM81756.1"/>
    </source>
</evidence>
<comment type="caution">
    <text evidence="1">The sequence shown here is derived from an EMBL/GenBank/DDBJ whole genome shotgun (WGS) entry which is preliminary data.</text>
</comment>
<dbReference type="Proteomes" id="UP000190890">
    <property type="component" value="Unassembled WGS sequence"/>
</dbReference>
<dbReference type="STRING" id="29367.CLPUN_09400"/>
<accession>A0A1S8TVK3</accession>
<dbReference type="AlphaFoldDB" id="A0A1S8TVK3"/>
<proteinExistence type="predicted"/>
<gene>
    <name evidence="1" type="ORF">CLPUN_09400</name>
</gene>
<dbReference type="EMBL" id="LZZM01000053">
    <property type="protein sequence ID" value="OOM81756.1"/>
    <property type="molecule type" value="Genomic_DNA"/>
</dbReference>
<evidence type="ECO:0000313" key="2">
    <source>
        <dbReference type="Proteomes" id="UP000190890"/>
    </source>
</evidence>